<sequence>MTPEQELYQQYIRGEGKSPCTITAYMKDLSQFYNFVERYFEDGNIQLEQISPQMIRDWFLHLHKHQVSNRSLARKAAALQSFFSWLKLTNRISKNPMDKIKRPKFEKGLPHYFTEEEMLTLLNLPDQSSIFGVRNRAILELLYSSGLRISELADLELNDIDLKRALVRVKGKGNKERIVPIGKPAIEAIEAYLPVRDKLKQEYSSHKLFLTKSGKDFDHRQLFKILHHYFQIIARQKGYSPHTIRHSFATHLLSRGADLRALQEMLGHSNLETTAIYTHLTLDDIKKAYLKGHPRGKE</sequence>
<name>A0AC61QLD6_9BACT</name>
<proteinExistence type="predicted"/>
<gene>
    <name evidence="1" type="ORF">E0946_00540</name>
</gene>
<evidence type="ECO:0000313" key="1">
    <source>
        <dbReference type="EMBL" id="TDF74763.1"/>
    </source>
</evidence>
<reference evidence="1" key="1">
    <citation type="submission" date="2019-03" db="EMBL/GenBank/DDBJ databases">
        <title>Candidatus Syntrophosphaera thermopropionivorans: a novel player in syntrophic propionate oxidation during anaerobic digestion.</title>
        <authorList>
            <person name="Dyksma S."/>
        </authorList>
    </citation>
    <scope>NUCLEOTIDE SEQUENCE</scope>
    <source>
        <strain evidence="1">W5</strain>
    </source>
</reference>
<organism evidence="1 2">
    <name type="scientific">Candidatus Syntrophosphaera thermopropionivorans</name>
    <dbReference type="NCBI Taxonomy" id="2593015"/>
    <lineage>
        <taxon>Bacteria</taxon>
        <taxon>Pseudomonadati</taxon>
        <taxon>Candidatus Cloacimonadota</taxon>
        <taxon>Candidatus Cloacimonadia</taxon>
        <taxon>Candidatus Cloacimonadales</taxon>
        <taxon>Candidatus Cloacimonadaceae</taxon>
        <taxon>Candidatus Syntrophosphaera</taxon>
    </lineage>
</organism>
<comment type="caution">
    <text evidence="1">The sequence shown here is derived from an EMBL/GenBank/DDBJ whole genome shotgun (WGS) entry which is preliminary data.</text>
</comment>
<dbReference type="EMBL" id="SMOG01000001">
    <property type="protein sequence ID" value="TDF74763.1"/>
    <property type="molecule type" value="Genomic_DNA"/>
</dbReference>
<accession>A0AC61QLD6</accession>
<dbReference type="Proteomes" id="UP000294588">
    <property type="component" value="Unassembled WGS sequence"/>
</dbReference>
<keyword evidence="2" id="KW-1185">Reference proteome</keyword>
<evidence type="ECO:0000313" key="2">
    <source>
        <dbReference type="Proteomes" id="UP000294588"/>
    </source>
</evidence>
<protein>
    <submittedName>
        <fullName evidence="1">Tyrosine recombinase</fullName>
    </submittedName>
</protein>